<keyword evidence="7" id="KW-0411">Iron-sulfur</keyword>
<evidence type="ECO:0000256" key="3">
    <source>
        <dbReference type="ARBA" id="ARBA00022617"/>
    </source>
</evidence>
<dbReference type="InterPro" id="IPR005117">
    <property type="entry name" value="NiRdtase/SiRdtase_haem-b_fer"/>
</dbReference>
<dbReference type="InterPro" id="IPR006066">
    <property type="entry name" value="NO2/SO3_Rdtase_FeS/sirohaem_BS"/>
</dbReference>
<dbReference type="InterPro" id="IPR036136">
    <property type="entry name" value="Nit/Sulf_reduc_fer-like_dom_sf"/>
</dbReference>
<dbReference type="Gene3D" id="3.30.413.10">
    <property type="entry name" value="Sulfite Reductase Hemoprotein, domain 1"/>
    <property type="match status" value="2"/>
</dbReference>
<keyword evidence="11" id="KW-1185">Reference proteome</keyword>
<evidence type="ECO:0000256" key="5">
    <source>
        <dbReference type="ARBA" id="ARBA00023002"/>
    </source>
</evidence>
<dbReference type="Pfam" id="PF01077">
    <property type="entry name" value="NIR_SIR"/>
    <property type="match status" value="2"/>
</dbReference>
<evidence type="ECO:0000259" key="9">
    <source>
        <dbReference type="Pfam" id="PF03460"/>
    </source>
</evidence>
<gene>
    <name evidence="10" type="ORF">SH580_02230</name>
</gene>
<accession>A0ABZ0RNI1</accession>
<evidence type="ECO:0000256" key="1">
    <source>
        <dbReference type="ARBA" id="ARBA00010429"/>
    </source>
</evidence>
<dbReference type="PANTHER" id="PTHR32439">
    <property type="entry name" value="FERREDOXIN--NITRITE REDUCTASE, CHLOROPLASTIC"/>
    <property type="match status" value="1"/>
</dbReference>
<organism evidence="10 11">
    <name type="scientific">Coraliomargarita algicola</name>
    <dbReference type="NCBI Taxonomy" id="3092156"/>
    <lineage>
        <taxon>Bacteria</taxon>
        <taxon>Pseudomonadati</taxon>
        <taxon>Verrucomicrobiota</taxon>
        <taxon>Opitutia</taxon>
        <taxon>Puniceicoccales</taxon>
        <taxon>Coraliomargaritaceae</taxon>
        <taxon>Coraliomargarita</taxon>
    </lineage>
</organism>
<evidence type="ECO:0000256" key="6">
    <source>
        <dbReference type="ARBA" id="ARBA00023004"/>
    </source>
</evidence>
<feature type="domain" description="Nitrite/Sulfite reductase ferredoxin-like" evidence="9">
    <location>
        <begin position="105"/>
        <end position="155"/>
    </location>
</feature>
<dbReference type="EMBL" id="CP138858">
    <property type="protein sequence ID" value="WPJ96520.1"/>
    <property type="molecule type" value="Genomic_DNA"/>
</dbReference>
<dbReference type="PANTHER" id="PTHR32439:SF0">
    <property type="entry name" value="FERREDOXIN--NITRITE REDUCTASE, CHLOROPLASTIC"/>
    <property type="match status" value="1"/>
</dbReference>
<dbReference type="PROSITE" id="PS00365">
    <property type="entry name" value="NIR_SIR"/>
    <property type="match status" value="1"/>
</dbReference>
<dbReference type="Pfam" id="PF03460">
    <property type="entry name" value="NIR_SIR_ferr"/>
    <property type="match status" value="2"/>
</dbReference>
<proteinExistence type="inferred from homology"/>
<dbReference type="PRINTS" id="PR00397">
    <property type="entry name" value="SIROHAEM"/>
</dbReference>
<evidence type="ECO:0000313" key="10">
    <source>
        <dbReference type="EMBL" id="WPJ96520.1"/>
    </source>
</evidence>
<dbReference type="InterPro" id="IPR051329">
    <property type="entry name" value="NIR_SIR_4Fe-4S"/>
</dbReference>
<keyword evidence="5" id="KW-0560">Oxidoreductase</keyword>
<dbReference type="Proteomes" id="UP001324993">
    <property type="component" value="Chromosome"/>
</dbReference>
<comment type="similarity">
    <text evidence="1">Belongs to the nitrite and sulfite reductase 4Fe-4S domain family.</text>
</comment>
<dbReference type="SUPFAM" id="SSF56014">
    <property type="entry name" value="Nitrite and sulphite reductase 4Fe-4S domain-like"/>
    <property type="match status" value="2"/>
</dbReference>
<keyword evidence="3" id="KW-0349">Heme</keyword>
<dbReference type="NCBIfam" id="NF007126">
    <property type="entry name" value="PRK09567.1"/>
    <property type="match status" value="1"/>
</dbReference>
<dbReference type="SUPFAM" id="SSF55124">
    <property type="entry name" value="Nitrite/Sulfite reductase N-terminal domain-like"/>
    <property type="match status" value="2"/>
</dbReference>
<dbReference type="InterPro" id="IPR012798">
    <property type="entry name" value="Cbl_synth_CobG-like"/>
</dbReference>
<reference evidence="10 11" key="1">
    <citation type="submission" date="2023-11" db="EMBL/GenBank/DDBJ databases">
        <title>Coraliomargarita sp. nov., isolated from marine algae.</title>
        <authorList>
            <person name="Lee J.K."/>
            <person name="Baek J.H."/>
            <person name="Kim J.M."/>
            <person name="Choi D.G."/>
            <person name="Jeon C.O."/>
        </authorList>
    </citation>
    <scope>NUCLEOTIDE SEQUENCE [LARGE SCALE GENOMIC DNA]</scope>
    <source>
        <strain evidence="10 11">J2-16</strain>
    </source>
</reference>
<keyword evidence="2" id="KW-0004">4Fe-4S</keyword>
<feature type="domain" description="Nitrite/sulphite reductase 4Fe-4S" evidence="8">
    <location>
        <begin position="441"/>
        <end position="558"/>
    </location>
</feature>
<evidence type="ECO:0000256" key="2">
    <source>
        <dbReference type="ARBA" id="ARBA00022485"/>
    </source>
</evidence>
<feature type="domain" description="Nitrite/sulphite reductase 4Fe-4S" evidence="8">
    <location>
        <begin position="177"/>
        <end position="333"/>
    </location>
</feature>
<feature type="domain" description="Nitrite/Sulfite reductase ferredoxin-like" evidence="9">
    <location>
        <begin position="362"/>
        <end position="425"/>
    </location>
</feature>
<dbReference type="NCBIfam" id="TIGR02435">
    <property type="entry name" value="CobG"/>
    <property type="match status" value="1"/>
</dbReference>
<protein>
    <submittedName>
        <fullName evidence="10">NirA family protein</fullName>
    </submittedName>
</protein>
<evidence type="ECO:0000256" key="4">
    <source>
        <dbReference type="ARBA" id="ARBA00022723"/>
    </source>
</evidence>
<dbReference type="Gene3D" id="3.90.480.10">
    <property type="entry name" value="Sulfite Reductase Hemoprotein,Domain 2"/>
    <property type="match status" value="1"/>
</dbReference>
<evidence type="ECO:0000259" key="8">
    <source>
        <dbReference type="Pfam" id="PF01077"/>
    </source>
</evidence>
<keyword evidence="6" id="KW-0408">Iron</keyword>
<keyword evidence="4" id="KW-0479">Metal-binding</keyword>
<dbReference type="InterPro" id="IPR045854">
    <property type="entry name" value="NO2/SO3_Rdtase_4Fe4S_sf"/>
</dbReference>
<evidence type="ECO:0000256" key="7">
    <source>
        <dbReference type="ARBA" id="ARBA00023014"/>
    </source>
</evidence>
<dbReference type="InterPro" id="IPR006067">
    <property type="entry name" value="NO2/SO3_Rdtase_4Fe4S_dom"/>
</dbReference>
<dbReference type="RefSeq" id="WP_319833379.1">
    <property type="nucleotide sequence ID" value="NZ_CP138858.1"/>
</dbReference>
<name>A0ABZ0RNI1_9BACT</name>
<sequence>MNTAFASHQKQYLEGFFAGVNQRVGMPFLGQNAQGQFTDDPAQATEESVYGTPLDELCKEELIKHEQNGLDVWDTIVKNSELDQFPEAADMFRYKFYGLFHVKPAQDSFMLRTRVAGCALKSYQLTGLAEIAEDFGGGYADITTRGNFQIREIMPRNTISTLIKLDEIGLTSKGSGADNLRNVTASPTSGFDPEEVLDVLPYAKAMHHYILNNRDLYGLPRKFNIAFDSGGRVSVCADTNDIAFYAVRVDEGQGVEPGIYFRVQLCGITGHKQFAKDCGLLIKPSEAVPLAAAMIRVFIENGDRTNRKKARLKYLVDDWGVDKFLDETKKKLTFALETLALDQCAPRAGTQQHGHIGVYDERAADYYYIGVVVPVGRMLPEQMKAIAKIADQYGRGDIRLTAWQNLIIPGIRKEYVDTVKAAIVEIGFHYKSTTISGGLIACTGNAGCKFAASNTKSHAVQLADYLEANIQLDQPINIHLTGCHHSCAQHYIGDIGLIGAKVKVGDESVEGYAVVLGGGVEERQAIAHEVFAGTAFEDLKPLLMRVLQTYLSKREGQETFWQFSRRHSVEELQAMFSIAA</sequence>
<evidence type="ECO:0000313" key="11">
    <source>
        <dbReference type="Proteomes" id="UP001324993"/>
    </source>
</evidence>